<dbReference type="Proteomes" id="UP000244336">
    <property type="component" value="Chromosome 8"/>
</dbReference>
<dbReference type="EMBL" id="CM009756">
    <property type="protein sequence ID" value="PUZ44385.1"/>
    <property type="molecule type" value="Genomic_DNA"/>
</dbReference>
<accession>A0A2T7CM25</accession>
<protein>
    <submittedName>
        <fullName evidence="1">Uncharacterized protein</fullName>
    </submittedName>
</protein>
<name>A0A2T7CM25_9POAL</name>
<sequence>MEKGGRAVEGSTRDAKAEVSCARSMHLLRARARVVRCCMMMMMMMMRRGRVAVAVAARGRRLMGLERNSCAFCSSALFGACLPRLLLIAGSVPVTKSNQNI</sequence>
<evidence type="ECO:0000313" key="1">
    <source>
        <dbReference type="EMBL" id="PUZ44385.1"/>
    </source>
</evidence>
<organism evidence="1 2">
    <name type="scientific">Panicum hallii var. hallii</name>
    <dbReference type="NCBI Taxonomy" id="1504633"/>
    <lineage>
        <taxon>Eukaryota</taxon>
        <taxon>Viridiplantae</taxon>
        <taxon>Streptophyta</taxon>
        <taxon>Embryophyta</taxon>
        <taxon>Tracheophyta</taxon>
        <taxon>Spermatophyta</taxon>
        <taxon>Magnoliopsida</taxon>
        <taxon>Liliopsida</taxon>
        <taxon>Poales</taxon>
        <taxon>Poaceae</taxon>
        <taxon>PACMAD clade</taxon>
        <taxon>Panicoideae</taxon>
        <taxon>Panicodae</taxon>
        <taxon>Paniceae</taxon>
        <taxon>Panicinae</taxon>
        <taxon>Panicum</taxon>
        <taxon>Panicum sect. Panicum</taxon>
    </lineage>
</organism>
<keyword evidence="2" id="KW-1185">Reference proteome</keyword>
<evidence type="ECO:0000313" key="2">
    <source>
        <dbReference type="Proteomes" id="UP000244336"/>
    </source>
</evidence>
<gene>
    <name evidence="1" type="ORF">GQ55_8G084800</name>
</gene>
<reference evidence="1 2" key="1">
    <citation type="submission" date="2018-04" db="EMBL/GenBank/DDBJ databases">
        <title>WGS assembly of Panicum hallii var. hallii HAL2.</title>
        <authorList>
            <person name="Lovell J."/>
            <person name="Jenkins J."/>
            <person name="Lowry D."/>
            <person name="Mamidi S."/>
            <person name="Sreedasyam A."/>
            <person name="Weng X."/>
            <person name="Barry K."/>
            <person name="Bonette J."/>
            <person name="Campitelli B."/>
            <person name="Daum C."/>
            <person name="Gordon S."/>
            <person name="Gould B."/>
            <person name="Lipzen A."/>
            <person name="MacQueen A."/>
            <person name="Palacio-Mejia J."/>
            <person name="Plott C."/>
            <person name="Shakirov E."/>
            <person name="Shu S."/>
            <person name="Yoshinaga Y."/>
            <person name="Zane M."/>
            <person name="Rokhsar D."/>
            <person name="Grimwood J."/>
            <person name="Schmutz J."/>
            <person name="Juenger T."/>
        </authorList>
    </citation>
    <scope>NUCLEOTIDE SEQUENCE [LARGE SCALE GENOMIC DNA]</scope>
    <source>
        <strain evidence="2">cv. HAL2</strain>
    </source>
</reference>
<dbReference type="Gramene" id="PUZ44385">
    <property type="protein sequence ID" value="PUZ44385"/>
    <property type="gene ID" value="GQ55_8G084800"/>
</dbReference>
<dbReference type="AlphaFoldDB" id="A0A2T7CM25"/>
<proteinExistence type="predicted"/>